<feature type="domain" description="Heparan-alpha-glucosaminide N-acetyltransferase catalytic" evidence="2">
    <location>
        <begin position="1"/>
        <end position="206"/>
    </location>
</feature>
<comment type="caution">
    <text evidence="3">The sequence shown here is derived from an EMBL/GenBank/DDBJ whole genome shotgun (WGS) entry which is preliminary data.</text>
</comment>
<proteinExistence type="predicted"/>
<feature type="transmembrane region" description="Helical" evidence="1">
    <location>
        <begin position="65"/>
        <end position="82"/>
    </location>
</feature>
<keyword evidence="1" id="KW-1133">Transmembrane helix</keyword>
<keyword evidence="4" id="KW-1185">Reference proteome</keyword>
<dbReference type="RefSeq" id="WP_304542881.1">
    <property type="nucleotide sequence ID" value="NZ_JARPTC010000015.1"/>
</dbReference>
<dbReference type="Proteomes" id="UP001172911">
    <property type="component" value="Unassembled WGS sequence"/>
</dbReference>
<sequence>MDFFRGIAIIIMVLFHLLFDLNEFYNVPINYEQGLIYYSGKLAASIFIFISGISCTLSKNNLKRGLILLMIALVITIITAYAVPGSNIFFGILHFLGVSILLYSIIKNINPSFLFILGGIIILGGQYKNQLTMPNNLLAPVGLLGEPFYSMDYYPLIPWFGLFLLGVALGKLVYKEKKSLFKMDFTKSYLVYLGQHSLLIYLIHQPLLLGILYLLMSIL</sequence>
<dbReference type="InterPro" id="IPR012429">
    <property type="entry name" value="HGSNAT_cat"/>
</dbReference>
<accession>A0AAW7ZE70</accession>
<dbReference type="EMBL" id="JARPTC010000015">
    <property type="protein sequence ID" value="MDO7787662.1"/>
    <property type="molecule type" value="Genomic_DNA"/>
</dbReference>
<protein>
    <submittedName>
        <fullName evidence="3">Heparan-alpha-glucosaminide N-acetyltransferase</fullName>
    </submittedName>
</protein>
<reference evidence="3" key="2">
    <citation type="submission" date="2023-03" db="EMBL/GenBank/DDBJ databases">
        <authorList>
            <person name="Zhang Z."/>
        </authorList>
    </citation>
    <scope>NUCLEOTIDE SEQUENCE</scope>
    <source>
        <strain evidence="3">DSA</strain>
    </source>
</reference>
<keyword evidence="1" id="KW-0812">Transmembrane</keyword>
<gene>
    <name evidence="3" type="ORF">P6N53_10580</name>
</gene>
<keyword evidence="1" id="KW-0472">Membrane</keyword>
<feature type="transmembrane region" description="Helical" evidence="1">
    <location>
        <begin position="88"/>
        <end position="106"/>
    </location>
</feature>
<evidence type="ECO:0000313" key="4">
    <source>
        <dbReference type="Proteomes" id="UP001172911"/>
    </source>
</evidence>
<evidence type="ECO:0000313" key="3">
    <source>
        <dbReference type="EMBL" id="MDO7787662.1"/>
    </source>
</evidence>
<reference evidence="3" key="1">
    <citation type="journal article" date="2023" name="J. Hazard. Mater.">
        <title>Anaerobic biodegradation of pyrene and benzo[a]pyrene by a new sulfate-reducing Desulforamulus aquiferis strain DSA.</title>
        <authorList>
            <person name="Zhang Z."/>
            <person name="Sun J."/>
            <person name="Gong X."/>
            <person name="Wang C."/>
            <person name="Wang H."/>
        </authorList>
    </citation>
    <scope>NUCLEOTIDE SEQUENCE</scope>
    <source>
        <strain evidence="3">DSA</strain>
    </source>
</reference>
<feature type="transmembrane region" description="Helical" evidence="1">
    <location>
        <begin position="37"/>
        <end position="58"/>
    </location>
</feature>
<evidence type="ECO:0000259" key="2">
    <source>
        <dbReference type="Pfam" id="PF07786"/>
    </source>
</evidence>
<dbReference type="AlphaFoldDB" id="A0AAW7ZE70"/>
<feature type="transmembrane region" description="Helical" evidence="1">
    <location>
        <begin position="7"/>
        <end position="25"/>
    </location>
</feature>
<dbReference type="Pfam" id="PF07786">
    <property type="entry name" value="HGSNAT_cat"/>
    <property type="match status" value="1"/>
</dbReference>
<organism evidence="3 4">
    <name type="scientific">Desulforamulus aquiferis</name>
    <dbReference type="NCBI Taxonomy" id="1397668"/>
    <lineage>
        <taxon>Bacteria</taxon>
        <taxon>Bacillati</taxon>
        <taxon>Bacillota</taxon>
        <taxon>Clostridia</taxon>
        <taxon>Eubacteriales</taxon>
        <taxon>Peptococcaceae</taxon>
        <taxon>Desulforamulus</taxon>
    </lineage>
</organism>
<feature type="transmembrane region" description="Helical" evidence="1">
    <location>
        <begin position="198"/>
        <end position="216"/>
    </location>
</feature>
<feature type="transmembrane region" description="Helical" evidence="1">
    <location>
        <begin position="113"/>
        <end position="133"/>
    </location>
</feature>
<feature type="transmembrane region" description="Helical" evidence="1">
    <location>
        <begin position="153"/>
        <end position="174"/>
    </location>
</feature>
<name>A0AAW7ZE70_9FIRM</name>
<evidence type="ECO:0000256" key="1">
    <source>
        <dbReference type="SAM" id="Phobius"/>
    </source>
</evidence>